<evidence type="ECO:0000256" key="5">
    <source>
        <dbReference type="ARBA" id="ARBA00022692"/>
    </source>
</evidence>
<dbReference type="Pfam" id="PF04290">
    <property type="entry name" value="DctQ"/>
    <property type="match status" value="1"/>
</dbReference>
<comment type="function">
    <text evidence="9">Part of the tripartite ATP-independent periplasmic (TRAP) transport system.</text>
</comment>
<feature type="domain" description="Tripartite ATP-independent periplasmic transporters DctQ component" evidence="10">
    <location>
        <begin position="31"/>
        <end position="161"/>
    </location>
</feature>
<dbReference type="RefSeq" id="WP_141148687.1">
    <property type="nucleotide sequence ID" value="NZ_VHLG01000004.1"/>
</dbReference>
<dbReference type="AlphaFoldDB" id="A0A506UBP7"/>
<evidence type="ECO:0000259" key="10">
    <source>
        <dbReference type="Pfam" id="PF04290"/>
    </source>
</evidence>
<evidence type="ECO:0000256" key="7">
    <source>
        <dbReference type="ARBA" id="ARBA00023136"/>
    </source>
</evidence>
<reference evidence="11 12" key="1">
    <citation type="submission" date="2019-06" db="EMBL/GenBank/DDBJ databases">
        <authorList>
            <person name="Li M."/>
        </authorList>
    </citation>
    <scope>NUCLEOTIDE SEQUENCE [LARGE SCALE GENOMIC DNA]</scope>
    <source>
        <strain evidence="11 12">BGMRC2036</strain>
    </source>
</reference>
<evidence type="ECO:0000256" key="2">
    <source>
        <dbReference type="ARBA" id="ARBA00022448"/>
    </source>
</evidence>
<organism evidence="11 12">
    <name type="scientific">Martelella alba</name>
    <dbReference type="NCBI Taxonomy" id="2590451"/>
    <lineage>
        <taxon>Bacteria</taxon>
        <taxon>Pseudomonadati</taxon>
        <taxon>Pseudomonadota</taxon>
        <taxon>Alphaproteobacteria</taxon>
        <taxon>Hyphomicrobiales</taxon>
        <taxon>Aurantimonadaceae</taxon>
        <taxon>Martelella</taxon>
    </lineage>
</organism>
<keyword evidence="2 9" id="KW-0813">Transport</keyword>
<comment type="subunit">
    <text evidence="9">The complex comprises the extracytoplasmic solute receptor protein and the two transmembrane proteins.</text>
</comment>
<dbReference type="PANTHER" id="PTHR35011">
    <property type="entry name" value="2,3-DIKETO-L-GULONATE TRAP TRANSPORTER SMALL PERMEASE PROTEIN YIAM"/>
    <property type="match status" value="1"/>
</dbReference>
<gene>
    <name evidence="11" type="ORF">FJU08_09060</name>
</gene>
<evidence type="ECO:0000256" key="3">
    <source>
        <dbReference type="ARBA" id="ARBA00022475"/>
    </source>
</evidence>
<protein>
    <recommendedName>
        <fullName evidence="9">TRAP transporter small permease protein</fullName>
    </recommendedName>
</protein>
<dbReference type="EMBL" id="VHLG01000004">
    <property type="protein sequence ID" value="TPW30816.1"/>
    <property type="molecule type" value="Genomic_DNA"/>
</dbReference>
<feature type="transmembrane region" description="Helical" evidence="9">
    <location>
        <begin position="55"/>
        <end position="71"/>
    </location>
</feature>
<comment type="subcellular location">
    <subcellularLocation>
        <location evidence="1 9">Cell inner membrane</location>
        <topology evidence="1 9">Multi-pass membrane protein</topology>
    </subcellularLocation>
</comment>
<dbReference type="GO" id="GO:0022857">
    <property type="term" value="F:transmembrane transporter activity"/>
    <property type="evidence" value="ECO:0007669"/>
    <property type="project" value="UniProtKB-UniRule"/>
</dbReference>
<dbReference type="PANTHER" id="PTHR35011:SF4">
    <property type="entry name" value="SLL1102 PROTEIN"/>
    <property type="match status" value="1"/>
</dbReference>
<accession>A0A506UBP7</accession>
<feature type="transmembrane region" description="Helical" evidence="9">
    <location>
        <begin position="21"/>
        <end position="43"/>
    </location>
</feature>
<evidence type="ECO:0000256" key="1">
    <source>
        <dbReference type="ARBA" id="ARBA00004429"/>
    </source>
</evidence>
<keyword evidence="5 9" id="KW-0812">Transmembrane</keyword>
<evidence type="ECO:0000313" key="12">
    <source>
        <dbReference type="Proteomes" id="UP000318801"/>
    </source>
</evidence>
<name>A0A506UBP7_9HYPH</name>
<dbReference type="OrthoDB" id="9794346at2"/>
<comment type="similarity">
    <text evidence="8 9">Belongs to the TRAP transporter small permease family.</text>
</comment>
<keyword evidence="3" id="KW-1003">Cell membrane</keyword>
<evidence type="ECO:0000256" key="9">
    <source>
        <dbReference type="RuleBase" id="RU369079"/>
    </source>
</evidence>
<evidence type="ECO:0000256" key="8">
    <source>
        <dbReference type="ARBA" id="ARBA00038436"/>
    </source>
</evidence>
<dbReference type="GO" id="GO:0005886">
    <property type="term" value="C:plasma membrane"/>
    <property type="evidence" value="ECO:0007669"/>
    <property type="project" value="UniProtKB-SubCell"/>
</dbReference>
<evidence type="ECO:0000313" key="11">
    <source>
        <dbReference type="EMBL" id="TPW30816.1"/>
    </source>
</evidence>
<evidence type="ECO:0000256" key="4">
    <source>
        <dbReference type="ARBA" id="ARBA00022519"/>
    </source>
</evidence>
<keyword evidence="7 9" id="KW-0472">Membrane</keyword>
<keyword evidence="4 9" id="KW-0997">Cell inner membrane</keyword>
<dbReference type="InterPro" id="IPR007387">
    <property type="entry name" value="TRAP_DctQ"/>
</dbReference>
<dbReference type="Proteomes" id="UP000318801">
    <property type="component" value="Unassembled WGS sequence"/>
</dbReference>
<comment type="caution">
    <text evidence="11">The sequence shown here is derived from an EMBL/GenBank/DDBJ whole genome shotgun (WGS) entry which is preliminary data.</text>
</comment>
<proteinExistence type="inferred from homology"/>
<feature type="transmembrane region" description="Helical" evidence="9">
    <location>
        <begin position="134"/>
        <end position="151"/>
    </location>
</feature>
<sequence>MELLLKLSRLIDRVNEFIGKSVSWLLLAAILISAGNAISRKLFSLSSNAWLEVQWYLYGAVFMLAAAYALLKNEHIRIDILSSNWSKRTRDWIDLILHIFFLVPFAAMMVYLSWPWFLRSFLTGEMSTNAGGLHLWPAKFFILFGFFLLLLQAFSEIIKRIAVISGRLQERDTLYSDNSHAMPLKTADDEA</sequence>
<keyword evidence="6 9" id="KW-1133">Transmembrane helix</keyword>
<dbReference type="InterPro" id="IPR055348">
    <property type="entry name" value="DctQ"/>
</dbReference>
<keyword evidence="12" id="KW-1185">Reference proteome</keyword>
<evidence type="ECO:0000256" key="6">
    <source>
        <dbReference type="ARBA" id="ARBA00022989"/>
    </source>
</evidence>
<feature type="transmembrane region" description="Helical" evidence="9">
    <location>
        <begin position="92"/>
        <end position="114"/>
    </location>
</feature>